<dbReference type="RefSeq" id="WP_236038202.1">
    <property type="nucleotide sequence ID" value="NZ_JAETWB010000015.1"/>
</dbReference>
<evidence type="ECO:0000259" key="9">
    <source>
        <dbReference type="PROSITE" id="PS50113"/>
    </source>
</evidence>
<evidence type="ECO:0000259" key="6">
    <source>
        <dbReference type="PROSITE" id="PS50109"/>
    </source>
</evidence>
<dbReference type="Pfam" id="PF25487">
    <property type="entry name" value="ETR1_N"/>
    <property type="match status" value="1"/>
</dbReference>
<dbReference type="InterPro" id="IPR001610">
    <property type="entry name" value="PAC"/>
</dbReference>
<feature type="domain" description="PAC" evidence="9">
    <location>
        <begin position="339"/>
        <end position="390"/>
    </location>
</feature>
<dbReference type="SMART" id="SM00448">
    <property type="entry name" value="REC"/>
    <property type="match status" value="1"/>
</dbReference>
<dbReference type="SMART" id="SM00388">
    <property type="entry name" value="HisKA"/>
    <property type="match status" value="1"/>
</dbReference>
<name>A0ABS1U7G3_9PROT</name>
<dbReference type="InterPro" id="IPR004358">
    <property type="entry name" value="Sig_transdc_His_kin-like_C"/>
</dbReference>
<reference evidence="10 11" key="1">
    <citation type="submission" date="2021-01" db="EMBL/GenBank/DDBJ databases">
        <title>Belnapia mucosa sp. nov. and Belnapia arida sp. nov., isolated from the Tabernas Desert (Almeria, Spain).</title>
        <authorList>
            <person name="Molina-Menor E."/>
            <person name="Vidal-Verdu A."/>
            <person name="Calonge A."/>
            <person name="Satari L."/>
            <person name="Pereto J."/>
            <person name="Porcar M."/>
        </authorList>
    </citation>
    <scope>NUCLEOTIDE SEQUENCE [LARGE SCALE GENOMIC DNA]</scope>
    <source>
        <strain evidence="10 11">T18</strain>
    </source>
</reference>
<feature type="domain" description="Response regulatory" evidence="7">
    <location>
        <begin position="656"/>
        <end position="770"/>
    </location>
</feature>
<dbReference type="Gene3D" id="3.30.565.10">
    <property type="entry name" value="Histidine kinase-like ATPase, C-terminal domain"/>
    <property type="match status" value="1"/>
</dbReference>
<keyword evidence="11" id="KW-1185">Reference proteome</keyword>
<dbReference type="Proteomes" id="UP000660885">
    <property type="component" value="Unassembled WGS sequence"/>
</dbReference>
<gene>
    <name evidence="10" type="ORF">JMJ56_21650</name>
</gene>
<keyword evidence="5" id="KW-0472">Membrane</keyword>
<feature type="domain" description="PAC" evidence="9">
    <location>
        <begin position="211"/>
        <end position="263"/>
    </location>
</feature>
<evidence type="ECO:0000259" key="7">
    <source>
        <dbReference type="PROSITE" id="PS50110"/>
    </source>
</evidence>
<dbReference type="Gene3D" id="3.30.450.20">
    <property type="entry name" value="PAS domain"/>
    <property type="match status" value="2"/>
</dbReference>
<dbReference type="SUPFAM" id="SSF55785">
    <property type="entry name" value="PYP-like sensor domain (PAS domain)"/>
    <property type="match status" value="2"/>
</dbReference>
<proteinExistence type="predicted"/>
<dbReference type="PROSITE" id="PS50110">
    <property type="entry name" value="RESPONSE_REGULATORY"/>
    <property type="match status" value="1"/>
</dbReference>
<dbReference type="SMART" id="SM00091">
    <property type="entry name" value="PAS"/>
    <property type="match status" value="2"/>
</dbReference>
<dbReference type="Pfam" id="PF00072">
    <property type="entry name" value="Response_reg"/>
    <property type="match status" value="1"/>
</dbReference>
<dbReference type="PRINTS" id="PR00344">
    <property type="entry name" value="BCTRLSENSOR"/>
</dbReference>
<feature type="domain" description="Histidine kinase" evidence="6">
    <location>
        <begin position="410"/>
        <end position="633"/>
    </location>
</feature>
<comment type="caution">
    <text evidence="10">The sequence shown here is derived from an EMBL/GenBank/DDBJ whole genome shotgun (WGS) entry which is preliminary data.</text>
</comment>
<protein>
    <recommendedName>
        <fullName evidence="2">histidine kinase</fullName>
        <ecNumber evidence="2">2.7.13.3</ecNumber>
    </recommendedName>
</protein>
<dbReference type="SUPFAM" id="SSF55874">
    <property type="entry name" value="ATPase domain of HSP90 chaperone/DNA topoisomerase II/histidine kinase"/>
    <property type="match status" value="1"/>
</dbReference>
<dbReference type="PANTHER" id="PTHR43065:SF49">
    <property type="entry name" value="HISTIDINE KINASE"/>
    <property type="match status" value="1"/>
</dbReference>
<dbReference type="SUPFAM" id="SSF52172">
    <property type="entry name" value="CheY-like"/>
    <property type="match status" value="1"/>
</dbReference>
<sequence length="783" mass="84931">MSELVRWMFDPAGLTPHGFCLLWEPWLIWTHALSNIAIGLAYFSIPWALLWFAQRRRDLVFKPVLWMFAAFIFLCGAGHWLDLLTLWVPAYGAEGVIKAATALVSVVTAMALWPLMPRALALPSPSLMQASNKALRESEARHRANFVGAPVPLHILDAEGRIVEVSDRWLDLLGYSRMEVIGRLVDEFQEDGGVATRAALPAVFSAAAEFRDTPRRLIRRDGAVLDVLVSSRLERAPDGMPTHLITALVDVTARKRAETALAESERSFRLLVEGVADYAIYMLNPNGIVTTWNPGAERIKGYSALEIIGQHVSRFYTEEDSATGAAERALQIATKEGRYDSEGWRLRKDGSRFWASVVVDAIWENGVLIGFAKVTRDITQQREVAEALEITRAQLAQAQKMEAIGQLTGGIAHDFNNMLQAMTGNLELIRRRVGEEQFDVARLAGNALEAGAKAAGLTSQLLSIARRQRLDPRPLDPADVITGMRDLLARAVGERIMLHTDVPEGGIGLCLADVSQLESALLNLVINARDAIGGAAGNIVISLHPERIEATPGGWPQDGDYVRIAVSDDGPGMPEDVRRRAFEPFFTTKGPGKGTGLGLAQIHGFSHQSGGTAVIESAPGKGTQVAILLPRTTRPVRLTPEPSFATADTEAGSSETVLVVEDDPLVRTALVETLRDLRYRVVAAADADAALALLGSGVAADLILTDLSMPGSMDGLDFAAVARMRFQKLPVILTTGHAGDLSNRLLPTEMIIVRKPYSRGEIMSAVTASLARSHDQHPALAPA</sequence>
<keyword evidence="3 4" id="KW-0597">Phosphoprotein</keyword>
<evidence type="ECO:0000256" key="5">
    <source>
        <dbReference type="SAM" id="Phobius"/>
    </source>
</evidence>
<dbReference type="Pfam" id="PF13426">
    <property type="entry name" value="PAS_9"/>
    <property type="match status" value="2"/>
</dbReference>
<dbReference type="EMBL" id="JAETWB010000015">
    <property type="protein sequence ID" value="MBL6080627.1"/>
    <property type="molecule type" value="Genomic_DNA"/>
</dbReference>
<feature type="domain" description="PAS" evidence="8">
    <location>
        <begin position="264"/>
        <end position="337"/>
    </location>
</feature>
<feature type="transmembrane region" description="Helical" evidence="5">
    <location>
        <begin position="26"/>
        <end position="52"/>
    </location>
</feature>
<keyword evidence="5" id="KW-0812">Transmembrane</keyword>
<dbReference type="PROSITE" id="PS50112">
    <property type="entry name" value="PAS"/>
    <property type="match status" value="2"/>
</dbReference>
<dbReference type="CDD" id="cd00082">
    <property type="entry name" value="HisKA"/>
    <property type="match status" value="1"/>
</dbReference>
<dbReference type="Gene3D" id="1.10.287.130">
    <property type="match status" value="1"/>
</dbReference>
<feature type="domain" description="PAS" evidence="8">
    <location>
        <begin position="138"/>
        <end position="183"/>
    </location>
</feature>
<dbReference type="EC" id="2.7.13.3" evidence="2"/>
<dbReference type="PROSITE" id="PS50113">
    <property type="entry name" value="PAC"/>
    <property type="match status" value="2"/>
</dbReference>
<evidence type="ECO:0000256" key="2">
    <source>
        <dbReference type="ARBA" id="ARBA00012438"/>
    </source>
</evidence>
<keyword evidence="5" id="KW-1133">Transmembrane helix</keyword>
<dbReference type="InterPro" id="IPR003661">
    <property type="entry name" value="HisK_dim/P_dom"/>
</dbReference>
<dbReference type="InterPro" id="IPR036097">
    <property type="entry name" value="HisK_dim/P_sf"/>
</dbReference>
<accession>A0ABS1U7G3</accession>
<dbReference type="InterPro" id="IPR000700">
    <property type="entry name" value="PAS-assoc_C"/>
</dbReference>
<evidence type="ECO:0000259" key="8">
    <source>
        <dbReference type="PROSITE" id="PS50112"/>
    </source>
</evidence>
<dbReference type="InterPro" id="IPR000014">
    <property type="entry name" value="PAS"/>
</dbReference>
<comment type="catalytic activity">
    <reaction evidence="1">
        <text>ATP + protein L-histidine = ADP + protein N-phospho-L-histidine.</text>
        <dbReference type="EC" id="2.7.13.3"/>
    </reaction>
</comment>
<evidence type="ECO:0000256" key="4">
    <source>
        <dbReference type="PROSITE-ProRule" id="PRU00169"/>
    </source>
</evidence>
<evidence type="ECO:0000313" key="10">
    <source>
        <dbReference type="EMBL" id="MBL6080627.1"/>
    </source>
</evidence>
<dbReference type="Gene3D" id="3.40.50.2300">
    <property type="match status" value="1"/>
</dbReference>
<dbReference type="InterPro" id="IPR001789">
    <property type="entry name" value="Sig_transdc_resp-reg_receiver"/>
</dbReference>
<dbReference type="SMART" id="SM00387">
    <property type="entry name" value="HATPase_c"/>
    <property type="match status" value="1"/>
</dbReference>
<dbReference type="SMART" id="SM00086">
    <property type="entry name" value="PAC"/>
    <property type="match status" value="2"/>
</dbReference>
<feature type="modified residue" description="4-aspartylphosphate" evidence="4">
    <location>
        <position position="706"/>
    </location>
</feature>
<feature type="transmembrane region" description="Helical" evidence="5">
    <location>
        <begin position="64"/>
        <end position="90"/>
    </location>
</feature>
<dbReference type="InterPro" id="IPR035965">
    <property type="entry name" value="PAS-like_dom_sf"/>
</dbReference>
<dbReference type="InterPro" id="IPR058544">
    <property type="entry name" value="ETR1_N"/>
</dbReference>
<dbReference type="CDD" id="cd00130">
    <property type="entry name" value="PAS"/>
    <property type="match status" value="2"/>
</dbReference>
<dbReference type="PROSITE" id="PS50109">
    <property type="entry name" value="HIS_KIN"/>
    <property type="match status" value="1"/>
</dbReference>
<dbReference type="InterPro" id="IPR003594">
    <property type="entry name" value="HATPase_dom"/>
</dbReference>
<evidence type="ECO:0000256" key="1">
    <source>
        <dbReference type="ARBA" id="ARBA00000085"/>
    </source>
</evidence>
<organism evidence="10 11">
    <name type="scientific">Belnapia arida</name>
    <dbReference type="NCBI Taxonomy" id="2804533"/>
    <lineage>
        <taxon>Bacteria</taxon>
        <taxon>Pseudomonadati</taxon>
        <taxon>Pseudomonadota</taxon>
        <taxon>Alphaproteobacteria</taxon>
        <taxon>Acetobacterales</taxon>
        <taxon>Roseomonadaceae</taxon>
        <taxon>Belnapia</taxon>
    </lineage>
</organism>
<dbReference type="SUPFAM" id="SSF47384">
    <property type="entry name" value="Homodimeric domain of signal transducing histidine kinase"/>
    <property type="match status" value="1"/>
</dbReference>
<dbReference type="Pfam" id="PF02518">
    <property type="entry name" value="HATPase_c"/>
    <property type="match status" value="1"/>
</dbReference>
<evidence type="ECO:0000313" key="11">
    <source>
        <dbReference type="Proteomes" id="UP000660885"/>
    </source>
</evidence>
<dbReference type="InterPro" id="IPR005467">
    <property type="entry name" value="His_kinase_dom"/>
</dbReference>
<dbReference type="InterPro" id="IPR036890">
    <property type="entry name" value="HATPase_C_sf"/>
</dbReference>
<dbReference type="PANTHER" id="PTHR43065">
    <property type="entry name" value="SENSOR HISTIDINE KINASE"/>
    <property type="match status" value="1"/>
</dbReference>
<dbReference type="InterPro" id="IPR011006">
    <property type="entry name" value="CheY-like_superfamily"/>
</dbReference>
<evidence type="ECO:0000256" key="3">
    <source>
        <dbReference type="ARBA" id="ARBA00022553"/>
    </source>
</evidence>
<dbReference type="NCBIfam" id="TIGR00229">
    <property type="entry name" value="sensory_box"/>
    <property type="match status" value="2"/>
</dbReference>